<proteinExistence type="predicted"/>
<evidence type="ECO:0000256" key="1">
    <source>
        <dbReference type="SAM" id="MobiDB-lite"/>
    </source>
</evidence>
<feature type="compositionally biased region" description="Polar residues" evidence="1">
    <location>
        <begin position="1"/>
        <end position="11"/>
    </location>
</feature>
<dbReference type="Proteomes" id="UP000594364">
    <property type="component" value="Chromosome 1"/>
</dbReference>
<evidence type="ECO:0000313" key="2">
    <source>
        <dbReference type="EMBL" id="QPG93467.1"/>
    </source>
</evidence>
<dbReference type="EMBL" id="CP031385">
    <property type="protein sequence ID" value="QPG93467.1"/>
    <property type="molecule type" value="Genomic_DNA"/>
</dbReference>
<accession>A0A7S9PRX3</accession>
<organism evidence="2 3">
    <name type="scientific">Epichloe festucae (strain Fl1)</name>
    <dbReference type="NCBI Taxonomy" id="877507"/>
    <lineage>
        <taxon>Eukaryota</taxon>
        <taxon>Fungi</taxon>
        <taxon>Dikarya</taxon>
        <taxon>Ascomycota</taxon>
        <taxon>Pezizomycotina</taxon>
        <taxon>Sordariomycetes</taxon>
        <taxon>Hypocreomycetidae</taxon>
        <taxon>Hypocreales</taxon>
        <taxon>Clavicipitaceae</taxon>
        <taxon>Epichloe</taxon>
    </lineage>
</organism>
<sequence>MPSRSSSQKQDLVNPHQRPSSGLSLYPGLSSISYCLSLPNSFLDHNRTTDSQITITNNFTMDPNADLSHPIERVLAGMSASATEMPNDESATSPSSQSAQPSQDSDSSDSMDMVAVELQRAIAEPTTTIKHGQAPPSFIFGLEPSPKEDDQVKAFSQLLGMSAVVRMFAAINTVAARGSRKQSKPYSLSKEGEYVAAFNEGTDAVIKALTVGPLAQFYDCSTGGSTQTEIFTLKRSELHPLILKRVFSGLASVTDEHMKDLDQVLTEFVSALKPYDCAPTDDQPNLNHVVLINYIRATDLTGGGHVFVVEPFVRRVYTSLKSQEWATALEKPGFFRRNEKIKFSIETTVTEMKLNGPKYQANKAKYEQVLQLMTSNKQDLESIVKKGGLEAFGRKTCRLLPAEEDKTEDKKEDKENE</sequence>
<feature type="compositionally biased region" description="Low complexity" evidence="1">
    <location>
        <begin position="90"/>
        <end position="110"/>
    </location>
</feature>
<name>A0A7S9PRX3_EPIFF</name>
<dbReference type="AlphaFoldDB" id="A0A7S9PRX3"/>
<protein>
    <submittedName>
        <fullName evidence="2">Uncharacterized protein</fullName>
    </submittedName>
</protein>
<evidence type="ECO:0000313" key="3">
    <source>
        <dbReference type="Proteomes" id="UP000594364"/>
    </source>
</evidence>
<feature type="region of interest" description="Disordered" evidence="1">
    <location>
        <begin position="1"/>
        <end position="24"/>
    </location>
</feature>
<feature type="region of interest" description="Disordered" evidence="1">
    <location>
        <begin position="82"/>
        <end position="111"/>
    </location>
</feature>
<dbReference type="OrthoDB" id="5242555at2759"/>
<keyword evidence="3" id="KW-1185">Reference proteome</keyword>
<gene>
    <name evidence="2" type="ORF">C2857_000055</name>
</gene>
<reference evidence="2 3" key="1">
    <citation type="journal article" date="2018" name="PLoS Genet.">
        <title>Repeat elements organise 3D genome structure and mediate transcription in the filamentous fungus Epichloe festucae.</title>
        <authorList>
            <person name="Winter D.J."/>
            <person name="Ganley A.R.D."/>
            <person name="Young C.A."/>
            <person name="Liachko I."/>
            <person name="Schardl C.L."/>
            <person name="Dupont P.Y."/>
            <person name="Berry D."/>
            <person name="Ram A."/>
            <person name="Scott B."/>
            <person name="Cox M.P."/>
        </authorList>
    </citation>
    <scope>NUCLEOTIDE SEQUENCE [LARGE SCALE GENOMIC DNA]</scope>
    <source>
        <strain evidence="2 3">Fl1</strain>
    </source>
</reference>